<feature type="signal peptide" evidence="3">
    <location>
        <begin position="1"/>
        <end position="15"/>
    </location>
</feature>
<dbReference type="WBParaSite" id="Pan_g18804.t1">
    <property type="protein sequence ID" value="Pan_g18804.t1"/>
    <property type="gene ID" value="Pan_g18804"/>
</dbReference>
<protein>
    <submittedName>
        <fullName evidence="6">Laminin EGF-like domain-containing protein</fullName>
    </submittedName>
</protein>
<reference evidence="6" key="2">
    <citation type="submission" date="2020-10" db="UniProtKB">
        <authorList>
            <consortium name="WormBaseParasite"/>
        </authorList>
    </citation>
    <scope>IDENTIFICATION</scope>
</reference>
<feature type="domain" description="Laminin EGF-like" evidence="4">
    <location>
        <begin position="66"/>
        <end position="108"/>
    </location>
</feature>
<evidence type="ECO:0000313" key="6">
    <source>
        <dbReference type="WBParaSite" id="Pan_g18804.t1"/>
    </source>
</evidence>
<dbReference type="InterPro" id="IPR002049">
    <property type="entry name" value="LE_dom"/>
</dbReference>
<keyword evidence="2" id="KW-1133">Transmembrane helix</keyword>
<keyword evidence="5" id="KW-1185">Reference proteome</keyword>
<reference evidence="5" key="1">
    <citation type="journal article" date="2013" name="Genetics">
        <title>The draft genome and transcriptome of Panagrellus redivivus are shaped by the harsh demands of a free-living lifestyle.</title>
        <authorList>
            <person name="Srinivasan J."/>
            <person name="Dillman A.R."/>
            <person name="Macchietto M.G."/>
            <person name="Heikkinen L."/>
            <person name="Lakso M."/>
            <person name="Fracchia K.M."/>
            <person name="Antoshechkin I."/>
            <person name="Mortazavi A."/>
            <person name="Wong G."/>
            <person name="Sternberg P.W."/>
        </authorList>
    </citation>
    <scope>NUCLEOTIDE SEQUENCE [LARGE SCALE GENOMIC DNA]</scope>
    <source>
        <strain evidence="5">MT8872</strain>
    </source>
</reference>
<dbReference type="Pfam" id="PF00053">
    <property type="entry name" value="EGF_laminin"/>
    <property type="match status" value="1"/>
</dbReference>
<dbReference type="AlphaFoldDB" id="A0A7E4VBF7"/>
<keyword evidence="2" id="KW-0472">Membrane</keyword>
<name>A0A7E4VBF7_PANRE</name>
<accession>A0A7E4VBF7</accession>
<feature type="region of interest" description="Disordered" evidence="1">
    <location>
        <begin position="175"/>
        <end position="198"/>
    </location>
</feature>
<feature type="transmembrane region" description="Helical" evidence="2">
    <location>
        <begin position="112"/>
        <end position="131"/>
    </location>
</feature>
<evidence type="ECO:0000256" key="1">
    <source>
        <dbReference type="SAM" id="MobiDB-lite"/>
    </source>
</evidence>
<feature type="compositionally biased region" description="Polar residues" evidence="1">
    <location>
        <begin position="143"/>
        <end position="152"/>
    </location>
</feature>
<evidence type="ECO:0000313" key="5">
    <source>
        <dbReference type="Proteomes" id="UP000492821"/>
    </source>
</evidence>
<organism evidence="5 6">
    <name type="scientific">Panagrellus redivivus</name>
    <name type="common">Microworm</name>
    <dbReference type="NCBI Taxonomy" id="6233"/>
    <lineage>
        <taxon>Eukaryota</taxon>
        <taxon>Metazoa</taxon>
        <taxon>Ecdysozoa</taxon>
        <taxon>Nematoda</taxon>
        <taxon>Chromadorea</taxon>
        <taxon>Rhabditida</taxon>
        <taxon>Tylenchina</taxon>
        <taxon>Panagrolaimomorpha</taxon>
        <taxon>Panagrolaimoidea</taxon>
        <taxon>Panagrolaimidae</taxon>
        <taxon>Panagrellus</taxon>
    </lineage>
</organism>
<dbReference type="Proteomes" id="UP000492821">
    <property type="component" value="Unassembled WGS sequence"/>
</dbReference>
<keyword evidence="2" id="KW-0812">Transmembrane</keyword>
<evidence type="ECO:0000256" key="3">
    <source>
        <dbReference type="SAM" id="SignalP"/>
    </source>
</evidence>
<dbReference type="Gene3D" id="2.10.25.10">
    <property type="entry name" value="Laminin"/>
    <property type="match status" value="1"/>
</dbReference>
<evidence type="ECO:0000259" key="4">
    <source>
        <dbReference type="Pfam" id="PF00053"/>
    </source>
</evidence>
<feature type="chain" id="PRO_5028971856" evidence="3">
    <location>
        <begin position="16"/>
        <end position="198"/>
    </location>
</feature>
<evidence type="ECO:0000256" key="2">
    <source>
        <dbReference type="SAM" id="Phobius"/>
    </source>
</evidence>
<keyword evidence="3" id="KW-0732">Signal</keyword>
<sequence length="198" mass="22025">MNLFLVFLFISGACAATYSVFDHLEPPKLVPDIDCPPLYYGENCTVPYCYPEHGLLVQRSADDFFCNCTARYTSGAHCEIVDCNYGIRSNSTLQCECPDYVYGTHCEETIEMYLLLLVMTCCALGILFLLWRTKDKSRGTPAVPSTNNQSSTPPAPAPAPAPEIRIVERVVIQERSDAPPTYDDAMDSADPPKYSEKK</sequence>
<proteinExistence type="predicted"/>
<feature type="region of interest" description="Disordered" evidence="1">
    <location>
        <begin position="138"/>
        <end position="163"/>
    </location>
</feature>